<accession>A0A1I7X2Q1</accession>
<sequence length="117" mass="13973">MSFVHEGIRKLPGRWHNDLLYMINKNYILGIPVIDFNFKNTTTYDTYPLYHTMYETPFTNEHLLDTHDFAVKTSMYPFKEKIIKVKPQPSLFSVHQMHFCQFIFLLTSLAHQQVDFP</sequence>
<organism evidence="1 2">
    <name type="scientific">Heterorhabditis bacteriophora</name>
    <name type="common">Entomopathogenic nematode worm</name>
    <dbReference type="NCBI Taxonomy" id="37862"/>
    <lineage>
        <taxon>Eukaryota</taxon>
        <taxon>Metazoa</taxon>
        <taxon>Ecdysozoa</taxon>
        <taxon>Nematoda</taxon>
        <taxon>Chromadorea</taxon>
        <taxon>Rhabditida</taxon>
        <taxon>Rhabditina</taxon>
        <taxon>Rhabditomorpha</taxon>
        <taxon>Strongyloidea</taxon>
        <taxon>Heterorhabditidae</taxon>
        <taxon>Heterorhabditis</taxon>
    </lineage>
</organism>
<name>A0A1I7X2Q1_HETBA</name>
<dbReference type="Gene3D" id="3.40.630.10">
    <property type="entry name" value="Zn peptidases"/>
    <property type="match status" value="1"/>
</dbReference>
<proteinExistence type="predicted"/>
<protein>
    <submittedName>
        <fullName evidence="2">COesterase domain-containing protein</fullName>
    </submittedName>
</protein>
<reference evidence="2" key="1">
    <citation type="submission" date="2016-11" db="UniProtKB">
        <authorList>
            <consortium name="WormBaseParasite"/>
        </authorList>
    </citation>
    <scope>IDENTIFICATION</scope>
</reference>
<evidence type="ECO:0000313" key="2">
    <source>
        <dbReference type="WBParaSite" id="Hba_11733"/>
    </source>
</evidence>
<dbReference type="Proteomes" id="UP000095283">
    <property type="component" value="Unplaced"/>
</dbReference>
<dbReference type="AlphaFoldDB" id="A0A1I7X2Q1"/>
<keyword evidence="1" id="KW-1185">Reference proteome</keyword>
<evidence type="ECO:0000313" key="1">
    <source>
        <dbReference type="Proteomes" id="UP000095283"/>
    </source>
</evidence>
<dbReference type="WBParaSite" id="Hba_11733">
    <property type="protein sequence ID" value="Hba_11733"/>
    <property type="gene ID" value="Hba_11733"/>
</dbReference>